<dbReference type="PANTHER" id="PTHR11017:SF290">
    <property type="entry name" value="ADP-RIBOSYL CYCLASE_CYCLIC ADP-RIBOSE HYDROLASE"/>
    <property type="match status" value="1"/>
</dbReference>
<protein>
    <recommendedName>
        <fullName evidence="5">TIR domain-containing protein</fullName>
    </recommendedName>
</protein>
<accession>A0A444Y5G3</accession>
<gene>
    <name evidence="6" type="ORF">Ahy_B08g093221</name>
</gene>
<comment type="caution">
    <text evidence="6">The sequence shown here is derived from an EMBL/GenBank/DDBJ whole genome shotgun (WGS) entry which is preliminary data.</text>
</comment>
<dbReference type="SUPFAM" id="SSF52058">
    <property type="entry name" value="L domain-like"/>
    <property type="match status" value="1"/>
</dbReference>
<keyword evidence="2" id="KW-0677">Repeat</keyword>
<evidence type="ECO:0000313" key="6">
    <source>
        <dbReference type="EMBL" id="RYQ97202.1"/>
    </source>
</evidence>
<keyword evidence="1" id="KW-0433">Leucine-rich repeat</keyword>
<reference evidence="6 7" key="1">
    <citation type="submission" date="2019-01" db="EMBL/GenBank/DDBJ databases">
        <title>Sequencing of cultivated peanut Arachis hypogaea provides insights into genome evolution and oil improvement.</title>
        <authorList>
            <person name="Chen X."/>
        </authorList>
    </citation>
    <scope>NUCLEOTIDE SEQUENCE [LARGE SCALE GENOMIC DNA]</scope>
    <source>
        <strain evidence="7">cv. Fuhuasheng</strain>
        <tissue evidence="6">Leaves</tissue>
    </source>
</reference>
<feature type="region of interest" description="Disordered" evidence="4">
    <location>
        <begin position="27"/>
        <end position="49"/>
    </location>
</feature>
<dbReference type="PROSITE" id="PS50104">
    <property type="entry name" value="TIR"/>
    <property type="match status" value="1"/>
</dbReference>
<dbReference type="InterPro" id="IPR011713">
    <property type="entry name" value="Leu-rich_rpt_3"/>
</dbReference>
<dbReference type="Pfam" id="PF00560">
    <property type="entry name" value="LRR_1"/>
    <property type="match status" value="1"/>
</dbReference>
<dbReference type="InterPro" id="IPR032675">
    <property type="entry name" value="LRR_dom_sf"/>
</dbReference>
<dbReference type="Gene3D" id="3.40.50.10140">
    <property type="entry name" value="Toll/interleukin-1 receptor homology (TIR) domain"/>
    <property type="match status" value="1"/>
</dbReference>
<dbReference type="EMBL" id="SDMP01000018">
    <property type="protein sequence ID" value="RYQ97202.1"/>
    <property type="molecule type" value="Genomic_DNA"/>
</dbReference>
<proteinExistence type="predicted"/>
<evidence type="ECO:0000259" key="5">
    <source>
        <dbReference type="PROSITE" id="PS50104"/>
    </source>
</evidence>
<dbReference type="InterPro" id="IPR044974">
    <property type="entry name" value="Disease_R_plants"/>
</dbReference>
<organism evidence="6 7">
    <name type="scientific">Arachis hypogaea</name>
    <name type="common">Peanut</name>
    <dbReference type="NCBI Taxonomy" id="3818"/>
    <lineage>
        <taxon>Eukaryota</taxon>
        <taxon>Viridiplantae</taxon>
        <taxon>Streptophyta</taxon>
        <taxon>Embryophyta</taxon>
        <taxon>Tracheophyta</taxon>
        <taxon>Spermatophyta</taxon>
        <taxon>Magnoliopsida</taxon>
        <taxon>eudicotyledons</taxon>
        <taxon>Gunneridae</taxon>
        <taxon>Pentapetalae</taxon>
        <taxon>rosids</taxon>
        <taxon>fabids</taxon>
        <taxon>Fabales</taxon>
        <taxon>Fabaceae</taxon>
        <taxon>Papilionoideae</taxon>
        <taxon>50 kb inversion clade</taxon>
        <taxon>dalbergioids sensu lato</taxon>
        <taxon>Dalbergieae</taxon>
        <taxon>Pterocarpus clade</taxon>
        <taxon>Arachis</taxon>
    </lineage>
</organism>
<evidence type="ECO:0000256" key="3">
    <source>
        <dbReference type="ARBA" id="ARBA00023027"/>
    </source>
</evidence>
<dbReference type="AlphaFoldDB" id="A0A444Y5G3"/>
<dbReference type="InterPro" id="IPR001611">
    <property type="entry name" value="Leu-rich_rpt"/>
</dbReference>
<dbReference type="Gene3D" id="3.80.10.10">
    <property type="entry name" value="Ribonuclease Inhibitor"/>
    <property type="match status" value="3"/>
</dbReference>
<sequence length="814" mass="92796">MGSKDPSEKARVWRPKFKFKALLCCPRSSSATATPPPPPQDSACSSTHQSNRRVYKHDVFLSFRGTDTRNNFTDHLYHNLIREGVLAFKDNERLQKGEPISAQLLQAIRDSRVSIIVFSRDYAASTWCLDEMATIAQCKKEFGQTVFSVFYDVDPSDVRKQRGVYEDAFLLHTERFQQDLGKVERWKRAMTDLANSAGWDVRDKPEFTEIDKMIQKVIKKLDHRFSGSADDLGTNNVKAIVLDQKKEMPESRQLRIEGLSKLRDLKLLILYQKNFLGSLDSLSPNLQYLAWHGYPFASLPSFQPYSRLVELNLPYSNVKRLWKGNRNIPHLEKMDLSYSKDLIETPNFEWNPNLKRLDFTGCTNLTHVHPSIGLLKQLGYLSLQNCSSLLNLNLGDDCNLSSLRVLRLSGCTNLGKTPDFTGLSNLEYLDFGHCTNLTTVHESIGALAMLKFLSLRSCRNIVDIPNEVNNMISLQTLDLRECKLLMSPLGQISMSSSYLGCLISLDLGSCNLIETIPDSIGDLSCLERLNLEGTVLRRLPGTIKKLSRLAYLNLACCDYLQGLHELPFDSAPSGGRYFQTVSASRNHRSGLYVVNKYNMLRMKLFDCMLAALSWFARLVEQPCHFRCGFDIIIPGNKSGGIPGWYFNHQFKAGSAVRVVDYDDPDDNWLGVSFYVTSQRVLDNFEYHLDSVPGVTHPWIIYVSRVHCHFVKTGARIRCKACKGLKLQKWGFRMVFKQDIEELKRRLKSKDIKKHSPIFDSSRLVIETEYVDEDPSSSSESKIMLPYNWLVTDEEENEKMEAKVKEDDLSNLGLI</sequence>
<feature type="domain" description="TIR" evidence="5">
    <location>
        <begin position="55"/>
        <end position="221"/>
    </location>
</feature>
<evidence type="ECO:0000256" key="1">
    <source>
        <dbReference type="ARBA" id="ARBA00022614"/>
    </source>
</evidence>
<evidence type="ECO:0000256" key="2">
    <source>
        <dbReference type="ARBA" id="ARBA00022737"/>
    </source>
</evidence>
<dbReference type="InterPro" id="IPR000157">
    <property type="entry name" value="TIR_dom"/>
</dbReference>
<evidence type="ECO:0000313" key="7">
    <source>
        <dbReference type="Proteomes" id="UP000289738"/>
    </source>
</evidence>
<dbReference type="InterPro" id="IPR035897">
    <property type="entry name" value="Toll_tir_struct_dom_sf"/>
</dbReference>
<dbReference type="GO" id="GO:0007165">
    <property type="term" value="P:signal transduction"/>
    <property type="evidence" value="ECO:0007669"/>
    <property type="project" value="InterPro"/>
</dbReference>
<dbReference type="GO" id="GO:0006952">
    <property type="term" value="P:defense response"/>
    <property type="evidence" value="ECO:0007669"/>
    <property type="project" value="InterPro"/>
</dbReference>
<name>A0A444Y5G3_ARAHY</name>
<dbReference type="Pfam" id="PF07725">
    <property type="entry name" value="LRR_3"/>
    <property type="match status" value="1"/>
</dbReference>
<dbReference type="PANTHER" id="PTHR11017">
    <property type="entry name" value="LEUCINE-RICH REPEAT-CONTAINING PROTEIN"/>
    <property type="match status" value="1"/>
</dbReference>
<dbReference type="Pfam" id="PF01582">
    <property type="entry name" value="TIR"/>
    <property type="match status" value="1"/>
</dbReference>
<keyword evidence="3" id="KW-0520">NAD</keyword>
<dbReference type="SUPFAM" id="SSF52200">
    <property type="entry name" value="Toll/Interleukin receptor TIR domain"/>
    <property type="match status" value="1"/>
</dbReference>
<evidence type="ECO:0000256" key="4">
    <source>
        <dbReference type="SAM" id="MobiDB-lite"/>
    </source>
</evidence>
<dbReference type="SMART" id="SM00255">
    <property type="entry name" value="TIR"/>
    <property type="match status" value="1"/>
</dbReference>
<keyword evidence="7" id="KW-1185">Reference proteome</keyword>
<dbReference type="Proteomes" id="UP000289738">
    <property type="component" value="Chromosome B08"/>
</dbReference>
<dbReference type="FunFam" id="3.40.50.10140:FF:000007">
    <property type="entry name" value="Disease resistance protein (TIR-NBS-LRR class)"/>
    <property type="match status" value="1"/>
</dbReference>
<dbReference type="STRING" id="3818.A0A444Y5G3"/>